<sequence length="271" mass="30851">MYNINRWLCMLVIIFVLTPVVFLSGCTCTFLASPEKQEAYNDYIAKTQELGNSLDRLEQLNKSVYDMLQDINYDFNNTAEAYTALGKITASLDIYMDELDVFITDCDNVIYASQKYRTYLNPDSSEYKQLLNNETSLTNSVQNAKKLKELCISTKSLFVEMNTWMQKATALLNKFNEGKSLTTGQEFYTWLITTRPVLDGYSTESNILISMTDDTIKQAQINNMPDDGIVSLRQFKNFIISSNSEIVSSYNTLVDLYNSQYGSAFGYVSKA</sequence>
<protein>
    <submittedName>
        <fullName evidence="1">Uncharacterized protein</fullName>
    </submittedName>
</protein>
<proteinExistence type="predicted"/>
<dbReference type="PROSITE" id="PS51257">
    <property type="entry name" value="PROKAR_LIPOPROTEIN"/>
    <property type="match status" value="1"/>
</dbReference>
<dbReference type="eggNOG" id="arCOG04446">
    <property type="taxonomic scope" value="Archaea"/>
</dbReference>
<evidence type="ECO:0000313" key="1">
    <source>
        <dbReference type="EMBL" id="AFD00626.1"/>
    </source>
</evidence>
<keyword evidence="2" id="KW-1185">Reference proteome</keyword>
<reference evidence="1 2" key="1">
    <citation type="journal article" date="2012" name="J. Bacteriol.">
        <title>Complete genome sequence of a thermophilic methanogen, Methanocella conradii HZ254, isolated from Chinese rice field soil.</title>
        <authorList>
            <person name="Lu Z."/>
            <person name="Lu Y."/>
        </authorList>
    </citation>
    <scope>NUCLEOTIDE SEQUENCE [LARGE SCALE GENOMIC DNA]</scope>
    <source>
        <strain evidence="2">DSM 24694 / JCM 17849 / CGMCC 1.5162 / HZ254</strain>
    </source>
</reference>
<accession>H8I4N1</accession>
<dbReference type="AlphaFoldDB" id="H8I4N1"/>
<evidence type="ECO:0000313" key="2">
    <source>
        <dbReference type="Proteomes" id="UP000005233"/>
    </source>
</evidence>
<dbReference type="EMBL" id="CP003243">
    <property type="protein sequence ID" value="AFD00626.1"/>
    <property type="molecule type" value="Genomic_DNA"/>
</dbReference>
<dbReference type="KEGG" id="mez:Mtc_1886"/>
<dbReference type="Proteomes" id="UP000005233">
    <property type="component" value="Chromosome"/>
</dbReference>
<organism evidence="1 2">
    <name type="scientific">Methanocella conradii (strain DSM 24694 / JCM 17849 / CGMCC 1.5162 / HZ254)</name>
    <dbReference type="NCBI Taxonomy" id="1041930"/>
    <lineage>
        <taxon>Archaea</taxon>
        <taxon>Methanobacteriati</taxon>
        <taxon>Methanobacteriota</taxon>
        <taxon>Stenosarchaea group</taxon>
        <taxon>Methanomicrobia</taxon>
        <taxon>Methanocellales</taxon>
        <taxon>Methanocellaceae</taxon>
        <taxon>Methanocella</taxon>
    </lineage>
</organism>
<gene>
    <name evidence="1" type="ordered locus">Mtc_1886</name>
</gene>
<name>H8I4N1_METCZ</name>
<dbReference type="HOGENOM" id="CLU_1025309_0_0_2"/>